<evidence type="ECO:0000256" key="2">
    <source>
        <dbReference type="SAM" id="MobiDB-lite"/>
    </source>
</evidence>
<reference evidence="4" key="1">
    <citation type="journal article" date="2013" name="Genome Biol.">
        <title>Reference genomes and transcriptomes of Nicotiana sylvestris and Nicotiana tomentosiformis.</title>
        <authorList>
            <person name="Sierro N."/>
            <person name="Battey J.N."/>
            <person name="Ouadi S."/>
            <person name="Bovet L."/>
            <person name="Goepfert S."/>
            <person name="Bakaher N."/>
            <person name="Peitsch M.C."/>
            <person name="Ivanov N.V."/>
        </authorList>
    </citation>
    <scope>NUCLEOTIDE SEQUENCE [LARGE SCALE GENOMIC DNA]</scope>
</reference>
<organism evidence="4 5">
    <name type="scientific">Nicotiana sylvestris</name>
    <name type="common">Wood tobacco</name>
    <name type="synonym">South American tobacco</name>
    <dbReference type="NCBI Taxonomy" id="4096"/>
    <lineage>
        <taxon>Eukaryota</taxon>
        <taxon>Viridiplantae</taxon>
        <taxon>Streptophyta</taxon>
        <taxon>Embryophyta</taxon>
        <taxon>Tracheophyta</taxon>
        <taxon>Spermatophyta</taxon>
        <taxon>Magnoliopsida</taxon>
        <taxon>eudicotyledons</taxon>
        <taxon>Gunneridae</taxon>
        <taxon>Pentapetalae</taxon>
        <taxon>asterids</taxon>
        <taxon>lamiids</taxon>
        <taxon>Solanales</taxon>
        <taxon>Solanaceae</taxon>
        <taxon>Nicotianoideae</taxon>
        <taxon>Nicotianeae</taxon>
        <taxon>Nicotiana</taxon>
    </lineage>
</organism>
<dbReference type="InterPro" id="IPR036875">
    <property type="entry name" value="Znf_CCHC_sf"/>
</dbReference>
<keyword evidence="1" id="KW-0863">Zinc-finger</keyword>
<proteinExistence type="predicted"/>
<keyword evidence="1" id="KW-0862">Zinc</keyword>
<dbReference type="PROSITE" id="PS50158">
    <property type="entry name" value="ZF_CCHC"/>
    <property type="match status" value="1"/>
</dbReference>
<dbReference type="GO" id="GO:0008270">
    <property type="term" value="F:zinc ion binding"/>
    <property type="evidence" value="ECO:0007669"/>
    <property type="project" value="UniProtKB-KW"/>
</dbReference>
<evidence type="ECO:0000256" key="1">
    <source>
        <dbReference type="PROSITE-ProRule" id="PRU00047"/>
    </source>
</evidence>
<feature type="region of interest" description="Disordered" evidence="2">
    <location>
        <begin position="65"/>
        <end position="139"/>
    </location>
</feature>
<accession>A0A1U7X6U3</accession>
<reference evidence="5" key="2">
    <citation type="submission" date="2025-08" db="UniProtKB">
        <authorList>
            <consortium name="RefSeq"/>
        </authorList>
    </citation>
    <scope>IDENTIFICATION</scope>
    <source>
        <tissue evidence="5">Leaf</tissue>
    </source>
</reference>
<evidence type="ECO:0000259" key="3">
    <source>
        <dbReference type="PROSITE" id="PS50158"/>
    </source>
</evidence>
<keyword evidence="4" id="KW-1185">Reference proteome</keyword>
<dbReference type="InterPro" id="IPR001878">
    <property type="entry name" value="Znf_CCHC"/>
</dbReference>
<dbReference type="Gene3D" id="4.10.60.10">
    <property type="entry name" value="Zinc finger, CCHC-type"/>
    <property type="match status" value="1"/>
</dbReference>
<name>A0A1U7X6U3_NICSY</name>
<dbReference type="Proteomes" id="UP000189701">
    <property type="component" value="Unplaced"/>
</dbReference>
<dbReference type="SMART" id="SM00343">
    <property type="entry name" value="ZnF_C2HC"/>
    <property type="match status" value="1"/>
</dbReference>
<evidence type="ECO:0000313" key="4">
    <source>
        <dbReference type="Proteomes" id="UP000189701"/>
    </source>
</evidence>
<dbReference type="Pfam" id="PF00098">
    <property type="entry name" value="zf-CCHC"/>
    <property type="match status" value="1"/>
</dbReference>
<gene>
    <name evidence="5" type="primary">LOC104230974</name>
</gene>
<keyword evidence="1" id="KW-0479">Metal-binding</keyword>
<protein>
    <submittedName>
        <fullName evidence="5">Uncharacterized protein LOC104230974</fullName>
    </submittedName>
</protein>
<feature type="compositionally biased region" description="Low complexity" evidence="2">
    <location>
        <begin position="77"/>
        <end position="123"/>
    </location>
</feature>
<evidence type="ECO:0000313" key="5">
    <source>
        <dbReference type="RefSeq" id="XP_009782195.1"/>
    </source>
</evidence>
<dbReference type="AlphaFoldDB" id="A0A1U7X6U3"/>
<dbReference type="RefSeq" id="XP_009782195.1">
    <property type="nucleotide sequence ID" value="XM_009783893.1"/>
</dbReference>
<sequence>MRFFELARHAIWLVPTDRERIRRFIDGLTFQLRVLMTERGCLVQHLKEVVDIAWEIEFHHNKGRPYRHAQTVRPVHRSASSGHGSHSSQQGQSSLSTLPAQSSSRAPSVKGSSMLGSSTSYSGAPGSLQSPPPTPGSCYECGEFGHIRRKCPHLVGGPAQQRS</sequence>
<feature type="domain" description="CCHC-type" evidence="3">
    <location>
        <begin position="138"/>
        <end position="152"/>
    </location>
</feature>
<dbReference type="GO" id="GO:0003676">
    <property type="term" value="F:nucleic acid binding"/>
    <property type="evidence" value="ECO:0007669"/>
    <property type="project" value="InterPro"/>
</dbReference>
<dbReference type="SUPFAM" id="SSF57756">
    <property type="entry name" value="Retrovirus zinc finger-like domains"/>
    <property type="match status" value="1"/>
</dbReference>